<feature type="domain" description="ABC transmembrane type-1" evidence="10">
    <location>
        <begin position="174"/>
        <end position="453"/>
    </location>
</feature>
<reference evidence="12" key="1">
    <citation type="submission" date="2019-03" db="EMBL/GenBank/DDBJ databases">
        <title>Complete genome sequence of enteropathogenic Citrobacter rodentium strain DBS100.</title>
        <authorList>
            <person name="Popov G."/>
            <person name="Fiebig A."/>
            <person name="Shideler S."/>
            <person name="Coombes B."/>
            <person name="Savchenko A."/>
        </authorList>
    </citation>
    <scope>NUCLEOTIDE SEQUENCE</scope>
    <source>
        <strain evidence="12">DBS100</strain>
    </source>
</reference>
<feature type="transmembrane region" description="Helical" evidence="8">
    <location>
        <begin position="210"/>
        <end position="229"/>
    </location>
</feature>
<dbReference type="AlphaFoldDB" id="A0A482PPS7"/>
<evidence type="ECO:0000259" key="10">
    <source>
        <dbReference type="PROSITE" id="PS50929"/>
    </source>
</evidence>
<dbReference type="Pfam" id="PF00664">
    <property type="entry name" value="ABC_membrane"/>
    <property type="match status" value="1"/>
</dbReference>
<gene>
    <name evidence="12" type="ORF">E2R62_11410</name>
</gene>
<dbReference type="PANTHER" id="PTHR43394">
    <property type="entry name" value="ATP-DEPENDENT PERMEASE MDL1, MITOCHONDRIAL"/>
    <property type="match status" value="1"/>
</dbReference>
<evidence type="ECO:0000256" key="2">
    <source>
        <dbReference type="ARBA" id="ARBA00022692"/>
    </source>
</evidence>
<dbReference type="InterPro" id="IPR003593">
    <property type="entry name" value="AAA+_ATPase"/>
</dbReference>
<dbReference type="PROSITE" id="PS50893">
    <property type="entry name" value="ABC_TRANSPORTER_2"/>
    <property type="match status" value="1"/>
</dbReference>
<dbReference type="InterPro" id="IPR005074">
    <property type="entry name" value="Peptidase_C39"/>
</dbReference>
<evidence type="ECO:0000256" key="4">
    <source>
        <dbReference type="ARBA" id="ARBA00022801"/>
    </source>
</evidence>
<keyword evidence="4" id="KW-0378">Hydrolase</keyword>
<dbReference type="PROSITE" id="PS50929">
    <property type="entry name" value="ABC_TM1F"/>
    <property type="match status" value="1"/>
</dbReference>
<dbReference type="PANTHER" id="PTHR43394:SF1">
    <property type="entry name" value="ATP-BINDING CASSETTE SUB-FAMILY B MEMBER 10, MITOCHONDRIAL"/>
    <property type="match status" value="1"/>
</dbReference>
<dbReference type="InterPro" id="IPR036640">
    <property type="entry name" value="ABC1_TM_sf"/>
</dbReference>
<dbReference type="InterPro" id="IPR039421">
    <property type="entry name" value="Type_1_exporter"/>
</dbReference>
<dbReference type="PROSITE" id="PS50990">
    <property type="entry name" value="PEPTIDASE_C39"/>
    <property type="match status" value="1"/>
</dbReference>
<dbReference type="InterPro" id="IPR017750">
    <property type="entry name" value="ATPase_T1SS"/>
</dbReference>
<dbReference type="CDD" id="cd18587">
    <property type="entry name" value="ABC_6TM_LapB_like"/>
    <property type="match status" value="1"/>
</dbReference>
<keyword evidence="2 8" id="KW-0812">Transmembrane</keyword>
<dbReference type="InterPro" id="IPR027417">
    <property type="entry name" value="P-loop_NTPase"/>
</dbReference>
<evidence type="ECO:0000256" key="5">
    <source>
        <dbReference type="ARBA" id="ARBA00022840"/>
    </source>
</evidence>
<comment type="subcellular location">
    <subcellularLocation>
        <location evidence="1">Cell membrane</location>
        <topology evidence="1">Multi-pass membrane protein</topology>
    </subcellularLocation>
</comment>
<dbReference type="SUPFAM" id="SSF90123">
    <property type="entry name" value="ABC transporter transmembrane region"/>
    <property type="match status" value="1"/>
</dbReference>
<evidence type="ECO:0000313" key="12">
    <source>
        <dbReference type="EMBL" id="QBY29404.1"/>
    </source>
</evidence>
<dbReference type="EMBL" id="CP038008">
    <property type="protein sequence ID" value="QBY29404.1"/>
    <property type="molecule type" value="Genomic_DNA"/>
</dbReference>
<name>A0A482PPS7_CITRO</name>
<dbReference type="NCBIfam" id="TIGR03375">
    <property type="entry name" value="type_I_sec_LssB"/>
    <property type="match status" value="1"/>
</dbReference>
<protein>
    <submittedName>
        <fullName evidence="12">Type I secretion system permease/ATPase</fullName>
    </submittedName>
</protein>
<dbReference type="Gene3D" id="3.40.50.300">
    <property type="entry name" value="P-loop containing nucleotide triphosphate hydrolases"/>
    <property type="match status" value="1"/>
</dbReference>
<dbReference type="GO" id="GO:0016887">
    <property type="term" value="F:ATP hydrolysis activity"/>
    <property type="evidence" value="ECO:0007669"/>
    <property type="project" value="InterPro"/>
</dbReference>
<dbReference type="GO" id="GO:0005524">
    <property type="term" value="F:ATP binding"/>
    <property type="evidence" value="ECO:0007669"/>
    <property type="project" value="UniProtKB-KW"/>
</dbReference>
<keyword evidence="5" id="KW-0067">ATP-binding</keyword>
<keyword evidence="7 8" id="KW-0472">Membrane</keyword>
<dbReference type="SMART" id="SM00382">
    <property type="entry name" value="AAA"/>
    <property type="match status" value="1"/>
</dbReference>
<dbReference type="GO" id="GO:0006508">
    <property type="term" value="P:proteolysis"/>
    <property type="evidence" value="ECO:0007669"/>
    <property type="project" value="InterPro"/>
</dbReference>
<feature type="domain" description="ABC transporter" evidence="9">
    <location>
        <begin position="487"/>
        <end position="714"/>
    </location>
</feature>
<evidence type="ECO:0000259" key="9">
    <source>
        <dbReference type="PROSITE" id="PS50893"/>
    </source>
</evidence>
<evidence type="ECO:0000256" key="7">
    <source>
        <dbReference type="ARBA" id="ARBA00023136"/>
    </source>
</evidence>
<keyword evidence="6 8" id="KW-1133">Transmembrane helix</keyword>
<evidence type="ECO:0000256" key="1">
    <source>
        <dbReference type="ARBA" id="ARBA00004651"/>
    </source>
</evidence>
<dbReference type="GO" id="GO:0008233">
    <property type="term" value="F:peptidase activity"/>
    <property type="evidence" value="ECO:0007669"/>
    <property type="project" value="InterPro"/>
</dbReference>
<dbReference type="Gene3D" id="3.90.70.10">
    <property type="entry name" value="Cysteine proteinases"/>
    <property type="match status" value="1"/>
</dbReference>
<evidence type="ECO:0000259" key="11">
    <source>
        <dbReference type="PROSITE" id="PS50990"/>
    </source>
</evidence>
<dbReference type="SUPFAM" id="SSF52540">
    <property type="entry name" value="P-loop containing nucleoside triphosphate hydrolases"/>
    <property type="match status" value="1"/>
</dbReference>
<dbReference type="Pfam" id="PF00005">
    <property type="entry name" value="ABC_tran"/>
    <property type="match status" value="1"/>
</dbReference>
<dbReference type="Gene3D" id="1.20.1560.10">
    <property type="entry name" value="ABC transporter type 1, transmembrane domain"/>
    <property type="match status" value="1"/>
</dbReference>
<evidence type="ECO:0000256" key="3">
    <source>
        <dbReference type="ARBA" id="ARBA00022741"/>
    </source>
</evidence>
<feature type="transmembrane region" description="Helical" evidence="8">
    <location>
        <begin position="172"/>
        <end position="190"/>
    </location>
</feature>
<feature type="domain" description="Peptidase C39" evidence="11">
    <location>
        <begin position="15"/>
        <end position="138"/>
    </location>
</feature>
<proteinExistence type="predicted"/>
<dbReference type="InterPro" id="IPR003439">
    <property type="entry name" value="ABC_transporter-like_ATP-bd"/>
</dbReference>
<dbReference type="GO" id="GO:0005886">
    <property type="term" value="C:plasma membrane"/>
    <property type="evidence" value="ECO:0007669"/>
    <property type="project" value="UniProtKB-SubCell"/>
</dbReference>
<accession>A0A482PPS7</accession>
<dbReference type="InterPro" id="IPR011527">
    <property type="entry name" value="ABC1_TM_dom"/>
</dbReference>
<organism evidence="12">
    <name type="scientific">Citrobacter rodentium</name>
    <dbReference type="NCBI Taxonomy" id="67825"/>
    <lineage>
        <taxon>Bacteria</taxon>
        <taxon>Pseudomonadati</taxon>
        <taxon>Pseudomonadota</taxon>
        <taxon>Gammaproteobacteria</taxon>
        <taxon>Enterobacterales</taxon>
        <taxon>Enterobacteriaceae</taxon>
        <taxon>Citrobacter</taxon>
    </lineage>
</organism>
<evidence type="ECO:0000256" key="8">
    <source>
        <dbReference type="SAM" id="Phobius"/>
    </source>
</evidence>
<keyword evidence="3" id="KW-0547">Nucleotide-binding</keyword>
<evidence type="ECO:0000256" key="6">
    <source>
        <dbReference type="ARBA" id="ARBA00022989"/>
    </source>
</evidence>
<sequence length="714" mass="80589">MQDMDFFSFMENDNDAKQYYLEQWKSALVNIAHHYRLNVSEQNILITSLWHDNESTSKVIEIMTRRAGLSFKEESVDSSRLNAWLFPQVLEMKDGRLAIIKSIDEDKNFVVSFIDDGDLISLVQEEQLRQEGRRIITLRPAKNVPDARIDDYIKPTEKYWVWRIIFADMKPYYLVILGSLFVNILGLAGITYSMQTYDRVIPAQSYPTMWVLFIGVILALIFDFTLRLIRYSVTDILGKRADLIISDRVFGRALRIKNPYRPKSTGSFISQLKELEQVREMMTSSTVVAITDLPFFFMFLVIIYFLGGIVFLVPLAGAILMVLPGLMSQKKLFRLANTAMRESSLRNAMLVETVQGLDDIKFLQAEHRFQQQWLHYIKTTAENSLELKHLTHTLTTWSYFVQSSVFVCLILVGTPFVMSGDLSTGALVASSILSSRMMAPVAQIANILTRWQQTKVAMTGLDSIMQLPVDQPEHQRLIHKKFIEGRYSIKNAAFTHHADSQKIAVSIDSLEIKAGERIAILGRNGSGKSSLLNALAGMMCQRSGDVILDGININDIDPADLRRDIGYLSQNSRLFFGSIRENITLGSPMAQDNDIINAIRLTGAINFINQLPSGLDYIIQEGGHGLSGGQQQTILLARLVLRNPNIVIMDEPTSSLDDVTENEFVKNMGNWIAGKTVIIATHRKKILDLVNRTIVLSGGKVVLDKSKSDIIDDM</sequence>
<dbReference type="GO" id="GO:0015421">
    <property type="term" value="F:ABC-type oligopeptide transporter activity"/>
    <property type="evidence" value="ECO:0007669"/>
    <property type="project" value="TreeGrafter"/>
</dbReference>